<sequence>MKKYVCEFFGTFTLVFLGCGTLLYMRQEVGLLGVALAFGTTVVAMAYTIGPVSGAHLNPAVSLGFLVSRRLRVWDFLAYVSAQCAGAIAAAGTLYLIAMNKVGGYDITLEGFAQTGWVVYGWRAAFLFEFIATFLFVTVFLKCTAGRGAVARLAIGLALVAIHLGGITVSGSSVNPARSIGPALFAGGAALSQLWLYICAPMLGAIAAGLLQLRGIVASSEPQSLRQFESREMTSDISSPVSFFRHRRRGIPKRESH</sequence>
<dbReference type="PANTHER" id="PTHR19139:SF199">
    <property type="entry name" value="MIP17260P"/>
    <property type="match status" value="1"/>
</dbReference>
<dbReference type="EMBL" id="CP013572">
    <property type="protein sequence ID" value="ANL88237.1"/>
    <property type="molecule type" value="Genomic_DNA"/>
</dbReference>
<dbReference type="PROSITE" id="PS00221">
    <property type="entry name" value="MIP"/>
    <property type="match status" value="1"/>
</dbReference>
<keyword evidence="11" id="KW-0614">Plasmid</keyword>
<dbReference type="InterPro" id="IPR034294">
    <property type="entry name" value="Aquaporin_transptr"/>
</dbReference>
<keyword evidence="6 9" id="KW-1133">Transmembrane helix</keyword>
<dbReference type="GO" id="GO:0015250">
    <property type="term" value="F:water channel activity"/>
    <property type="evidence" value="ECO:0007669"/>
    <property type="project" value="TreeGrafter"/>
</dbReference>
<feature type="transmembrane region" description="Helical" evidence="9">
    <location>
        <begin position="194"/>
        <end position="217"/>
    </location>
</feature>
<evidence type="ECO:0000313" key="13">
    <source>
        <dbReference type="Proteomes" id="UP000540266"/>
    </source>
</evidence>
<proteinExistence type="inferred from homology"/>
<organism evidence="11 13">
    <name type="scientific">Rhizobium phaseoli</name>
    <dbReference type="NCBI Taxonomy" id="396"/>
    <lineage>
        <taxon>Bacteria</taxon>
        <taxon>Pseudomonadati</taxon>
        <taxon>Pseudomonadota</taxon>
        <taxon>Alphaproteobacteria</taxon>
        <taxon>Hyphomicrobiales</taxon>
        <taxon>Rhizobiaceae</taxon>
        <taxon>Rhizobium/Agrobacterium group</taxon>
        <taxon>Rhizobium</taxon>
    </lineage>
</organism>
<evidence type="ECO:0000256" key="7">
    <source>
        <dbReference type="ARBA" id="ARBA00023136"/>
    </source>
</evidence>
<comment type="subcellular location">
    <subcellularLocation>
        <location evidence="1">Cell membrane</location>
        <topology evidence="1">Multi-pass membrane protein</topology>
    </subcellularLocation>
</comment>
<keyword evidence="5 8" id="KW-0812">Transmembrane</keyword>
<feature type="transmembrane region" description="Helical" evidence="9">
    <location>
        <begin position="31"/>
        <end position="55"/>
    </location>
</feature>
<reference evidence="10 12" key="1">
    <citation type="submission" date="2015-11" db="EMBL/GenBank/DDBJ databases">
        <title>The limits of bacterial species coexistence and the symbiotic plasmid transference in sympatric Rhizobium populations.</title>
        <authorList>
            <person name="Perez-Carrascal O.M."/>
            <person name="VanInsberghe D."/>
            <person name="Juarez S."/>
            <person name="Polz M.F."/>
            <person name="Vinuesa P."/>
            <person name="Gonzalez V."/>
        </authorList>
    </citation>
    <scope>NUCLEOTIDE SEQUENCE [LARGE SCALE GENOMIC DNA]</scope>
    <source>
        <strain evidence="10 12">N771</strain>
        <plasmid evidence="10 12">pRphaN671d</plasmid>
    </source>
</reference>
<dbReference type="Proteomes" id="UP000078551">
    <property type="component" value="Plasmid pRphaN671d"/>
</dbReference>
<dbReference type="PRINTS" id="PR00783">
    <property type="entry name" value="MINTRINSICP"/>
</dbReference>
<comment type="similarity">
    <text evidence="2 8">Belongs to the MIP/aquaporin (TC 1.A.8) family.</text>
</comment>
<evidence type="ECO:0000256" key="5">
    <source>
        <dbReference type="ARBA" id="ARBA00022692"/>
    </source>
</evidence>
<dbReference type="InterPro" id="IPR022357">
    <property type="entry name" value="MIP_CS"/>
</dbReference>
<evidence type="ECO:0000256" key="1">
    <source>
        <dbReference type="ARBA" id="ARBA00004651"/>
    </source>
</evidence>
<dbReference type="RefSeq" id="WP_004677031.1">
    <property type="nucleotide sequence ID" value="NZ_CP013530.1"/>
</dbReference>
<dbReference type="SMR" id="A0A192TL82"/>
<evidence type="ECO:0000256" key="3">
    <source>
        <dbReference type="ARBA" id="ARBA00022448"/>
    </source>
</evidence>
<keyword evidence="7 9" id="KW-0472">Membrane</keyword>
<dbReference type="KEGG" id="rpha:AMC79_PC00362"/>
<gene>
    <name evidence="10" type="primary">agpZ</name>
    <name evidence="10" type="ORF">AMC81_PD00387</name>
    <name evidence="11" type="ORF">HER27_021990</name>
</gene>
<geneLocation type="plasmid" evidence="10 12">
    <name>pRphaN671d</name>
</geneLocation>
<evidence type="ECO:0000256" key="6">
    <source>
        <dbReference type="ARBA" id="ARBA00022989"/>
    </source>
</evidence>
<dbReference type="InterPro" id="IPR023271">
    <property type="entry name" value="Aquaporin-like"/>
</dbReference>
<keyword evidence="3 8" id="KW-0813">Transport</keyword>
<geneLocation type="plasmid" evidence="11 13">
    <name>pBS3a</name>
</geneLocation>
<accession>A0A192TL82</accession>
<feature type="transmembrane region" description="Helical" evidence="9">
    <location>
        <begin position="153"/>
        <end position="174"/>
    </location>
</feature>
<dbReference type="Proteomes" id="UP000540266">
    <property type="component" value="Plasmid pBS3a"/>
</dbReference>
<dbReference type="GeneID" id="45960675"/>
<name>A0A192TL82_9HYPH</name>
<evidence type="ECO:0000256" key="2">
    <source>
        <dbReference type="ARBA" id="ARBA00006175"/>
    </source>
</evidence>
<evidence type="ECO:0000256" key="4">
    <source>
        <dbReference type="ARBA" id="ARBA00022475"/>
    </source>
</evidence>
<evidence type="ECO:0000256" key="9">
    <source>
        <dbReference type="SAM" id="Phobius"/>
    </source>
</evidence>
<feature type="transmembrane region" description="Helical" evidence="9">
    <location>
        <begin position="76"/>
        <end position="97"/>
    </location>
</feature>
<keyword evidence="4" id="KW-1003">Cell membrane</keyword>
<feature type="transmembrane region" description="Helical" evidence="9">
    <location>
        <begin position="117"/>
        <end position="141"/>
    </location>
</feature>
<dbReference type="EMBL" id="CP064932">
    <property type="protein sequence ID" value="QPK11379.1"/>
    <property type="molecule type" value="Genomic_DNA"/>
</dbReference>
<evidence type="ECO:0000313" key="10">
    <source>
        <dbReference type="EMBL" id="ANL88237.1"/>
    </source>
</evidence>
<evidence type="ECO:0000256" key="8">
    <source>
        <dbReference type="RuleBase" id="RU000477"/>
    </source>
</evidence>
<reference evidence="11 13" key="2">
    <citation type="submission" date="2020-11" db="EMBL/GenBank/DDBJ databases">
        <title>Indigenous Rhizobia Nodulating Common beans in Western Kenya.</title>
        <authorList>
            <person name="Wekesa C.S."/>
            <person name="Oelmueller R."/>
            <person name="Furch A.C."/>
        </authorList>
    </citation>
    <scope>NUCLEOTIDE SEQUENCE [LARGE SCALE GENOMIC DNA]</scope>
    <source>
        <strain evidence="13">BS3</strain>
        <strain evidence="11">S3</strain>
        <plasmid evidence="11 13">pBS3a</plasmid>
    </source>
</reference>
<evidence type="ECO:0000313" key="12">
    <source>
        <dbReference type="Proteomes" id="UP000078551"/>
    </source>
</evidence>
<protein>
    <submittedName>
        <fullName evidence="10 11">Aquaporin</fullName>
    </submittedName>
</protein>
<dbReference type="SUPFAM" id="SSF81338">
    <property type="entry name" value="Aquaporin-like"/>
    <property type="match status" value="1"/>
</dbReference>
<evidence type="ECO:0000313" key="11">
    <source>
        <dbReference type="EMBL" id="QPK11379.1"/>
    </source>
</evidence>
<dbReference type="Pfam" id="PF00230">
    <property type="entry name" value="MIP"/>
    <property type="match status" value="1"/>
</dbReference>
<feature type="transmembrane region" description="Helical" evidence="9">
    <location>
        <begin position="7"/>
        <end position="25"/>
    </location>
</feature>
<keyword evidence="12" id="KW-1185">Reference proteome</keyword>
<dbReference type="AlphaFoldDB" id="A0A192TL82"/>
<dbReference type="InterPro" id="IPR000425">
    <property type="entry name" value="MIP"/>
</dbReference>
<dbReference type="GO" id="GO:0005886">
    <property type="term" value="C:plasma membrane"/>
    <property type="evidence" value="ECO:0007669"/>
    <property type="project" value="UniProtKB-SubCell"/>
</dbReference>
<dbReference type="PANTHER" id="PTHR19139">
    <property type="entry name" value="AQUAPORIN TRANSPORTER"/>
    <property type="match status" value="1"/>
</dbReference>
<dbReference type="Gene3D" id="1.20.1080.10">
    <property type="entry name" value="Glycerol uptake facilitator protein"/>
    <property type="match status" value="1"/>
</dbReference>
<dbReference type="PROSITE" id="PS51257">
    <property type="entry name" value="PROKAR_LIPOPROTEIN"/>
    <property type="match status" value="1"/>
</dbReference>